<evidence type="ECO:0000256" key="4">
    <source>
        <dbReference type="ARBA" id="ARBA00022737"/>
    </source>
</evidence>
<evidence type="ECO:0000256" key="3">
    <source>
        <dbReference type="ARBA" id="ARBA00022729"/>
    </source>
</evidence>
<evidence type="ECO:0000259" key="7">
    <source>
        <dbReference type="Pfam" id="PF08263"/>
    </source>
</evidence>
<dbReference type="InterPro" id="IPR001611">
    <property type="entry name" value="Leu-rich_rpt"/>
</dbReference>
<dbReference type="EMBL" id="GEDG01025277">
    <property type="protein sequence ID" value="JAP15359.1"/>
    <property type="molecule type" value="Transcribed_RNA"/>
</dbReference>
<dbReference type="InterPro" id="IPR032675">
    <property type="entry name" value="LRR_dom_sf"/>
</dbReference>
<dbReference type="InterPro" id="IPR013210">
    <property type="entry name" value="LRR_N_plant-typ"/>
</dbReference>
<dbReference type="FunFam" id="3.80.10.10:FF:000400">
    <property type="entry name" value="Nuclear pore complex protein NUP107"/>
    <property type="match status" value="1"/>
</dbReference>
<feature type="signal peptide" evidence="6">
    <location>
        <begin position="1"/>
        <end position="23"/>
    </location>
</feature>
<keyword evidence="4" id="KW-0677">Repeat</keyword>
<name>A0A0V0H4R9_SOLCH</name>
<feature type="domain" description="Leucine-rich repeat-containing N-terminal plant-type" evidence="7">
    <location>
        <begin position="26"/>
        <end position="64"/>
    </location>
</feature>
<dbReference type="GO" id="GO:0050832">
    <property type="term" value="P:defense response to fungus"/>
    <property type="evidence" value="ECO:0007669"/>
    <property type="project" value="UniProtKB-ARBA"/>
</dbReference>
<evidence type="ECO:0000256" key="6">
    <source>
        <dbReference type="SAM" id="SignalP"/>
    </source>
</evidence>
<keyword evidence="2" id="KW-0433">Leucine-rich repeat</keyword>
<feature type="chain" id="PRO_5007437741" evidence="6">
    <location>
        <begin position="24"/>
        <end position="138"/>
    </location>
</feature>
<keyword evidence="3 6" id="KW-0732">Signal</keyword>
<accession>A0A0V0H4R9</accession>
<dbReference type="Pfam" id="PF13855">
    <property type="entry name" value="LRR_8"/>
    <property type="match status" value="1"/>
</dbReference>
<dbReference type="Gene3D" id="3.80.10.10">
    <property type="entry name" value="Ribonuclease Inhibitor"/>
    <property type="match status" value="1"/>
</dbReference>
<evidence type="ECO:0000256" key="5">
    <source>
        <dbReference type="ARBA" id="ARBA00023136"/>
    </source>
</evidence>
<evidence type="ECO:0000256" key="2">
    <source>
        <dbReference type="ARBA" id="ARBA00022614"/>
    </source>
</evidence>
<sequence length="138" mass="15315">MVPKILSILQSFTLLYLFTATFASTEEANALLKWKATFKNQNNSLLASWTPSSNACRDWYGVICFNGRVNTLNITNSSVIGTLYAFPFSSLPFLENLDLSKNEFSGTIPPEIGYLANLIFLNLNFNQISGTIPPQIGH</sequence>
<dbReference type="GO" id="GO:0016020">
    <property type="term" value="C:membrane"/>
    <property type="evidence" value="ECO:0007669"/>
    <property type="project" value="UniProtKB-SubCell"/>
</dbReference>
<dbReference type="SUPFAM" id="SSF52058">
    <property type="entry name" value="L domain-like"/>
    <property type="match status" value="1"/>
</dbReference>
<dbReference type="PANTHER" id="PTHR48060:SF24">
    <property type="entry name" value="NON-SPECIFIC SERINE_THREONINE PROTEIN KINASE"/>
    <property type="match status" value="1"/>
</dbReference>
<comment type="subcellular location">
    <subcellularLocation>
        <location evidence="1">Membrane</location>
    </subcellularLocation>
</comment>
<keyword evidence="5" id="KW-0472">Membrane</keyword>
<proteinExistence type="predicted"/>
<dbReference type="Pfam" id="PF08263">
    <property type="entry name" value="LRRNT_2"/>
    <property type="match status" value="1"/>
</dbReference>
<evidence type="ECO:0000313" key="8">
    <source>
        <dbReference type="EMBL" id="JAP15359.1"/>
    </source>
</evidence>
<dbReference type="AlphaFoldDB" id="A0A0V0H4R9"/>
<dbReference type="InterPro" id="IPR053211">
    <property type="entry name" value="DNA_repair-toleration"/>
</dbReference>
<evidence type="ECO:0000256" key="1">
    <source>
        <dbReference type="ARBA" id="ARBA00004370"/>
    </source>
</evidence>
<dbReference type="PANTHER" id="PTHR48060">
    <property type="entry name" value="DNA DAMAGE-REPAIR/TOLERATION PROTEIN DRT100"/>
    <property type="match status" value="1"/>
</dbReference>
<reference evidence="8" key="1">
    <citation type="submission" date="2015-12" db="EMBL/GenBank/DDBJ databases">
        <title>Gene expression during late stages of embryo sac development: a critical building block for successful pollen-pistil interactions.</title>
        <authorList>
            <person name="Liu Y."/>
            <person name="Joly V."/>
            <person name="Sabar M."/>
            <person name="Matton D.P."/>
        </authorList>
    </citation>
    <scope>NUCLEOTIDE SEQUENCE</scope>
</reference>
<dbReference type="EMBL" id="GEDG01023791">
    <property type="protein sequence ID" value="JAP16468.1"/>
    <property type="molecule type" value="Transcribed_RNA"/>
</dbReference>
<protein>
    <submittedName>
        <fullName evidence="8">Putative ovule protein</fullName>
    </submittedName>
</protein>
<organism evidence="8">
    <name type="scientific">Solanum chacoense</name>
    <name type="common">Chaco potato</name>
    <dbReference type="NCBI Taxonomy" id="4108"/>
    <lineage>
        <taxon>Eukaryota</taxon>
        <taxon>Viridiplantae</taxon>
        <taxon>Streptophyta</taxon>
        <taxon>Embryophyta</taxon>
        <taxon>Tracheophyta</taxon>
        <taxon>Spermatophyta</taxon>
        <taxon>Magnoliopsida</taxon>
        <taxon>eudicotyledons</taxon>
        <taxon>Gunneridae</taxon>
        <taxon>Pentapetalae</taxon>
        <taxon>asterids</taxon>
        <taxon>lamiids</taxon>
        <taxon>Solanales</taxon>
        <taxon>Solanaceae</taxon>
        <taxon>Solanoideae</taxon>
        <taxon>Solaneae</taxon>
        <taxon>Solanum</taxon>
    </lineage>
</organism>